<reference evidence="1 2" key="1">
    <citation type="journal article" date="2019" name="Sci. Rep.">
        <title>Orb-weaving spider Araneus ventricosus genome elucidates the spidroin gene catalogue.</title>
        <authorList>
            <person name="Kono N."/>
            <person name="Nakamura H."/>
            <person name="Ohtoshi R."/>
            <person name="Moran D.A.P."/>
            <person name="Shinohara A."/>
            <person name="Yoshida Y."/>
            <person name="Fujiwara M."/>
            <person name="Mori M."/>
            <person name="Tomita M."/>
            <person name="Arakawa K."/>
        </authorList>
    </citation>
    <scope>NUCLEOTIDE SEQUENCE [LARGE SCALE GENOMIC DNA]</scope>
</reference>
<accession>A0A4Y2WL18</accession>
<evidence type="ECO:0000313" key="1">
    <source>
        <dbReference type="EMBL" id="GBO37388.1"/>
    </source>
</evidence>
<sequence>MSIDQDIPVAATLTDFEIFQAVCEQDQEINVNYSERDECIEENPPTNAEMRQPHDTLKRGVQHRSTYLKKYENEQYINELLRNNCRQATINEFLTVIF</sequence>
<keyword evidence="2" id="KW-1185">Reference proteome</keyword>
<dbReference type="EMBL" id="BGPR01061788">
    <property type="protein sequence ID" value="GBO37388.1"/>
    <property type="molecule type" value="Genomic_DNA"/>
</dbReference>
<proteinExistence type="predicted"/>
<dbReference type="AlphaFoldDB" id="A0A4Y2WL18"/>
<name>A0A4Y2WL18_ARAVE</name>
<organism evidence="1 2">
    <name type="scientific">Araneus ventricosus</name>
    <name type="common">Orbweaver spider</name>
    <name type="synonym">Epeira ventricosa</name>
    <dbReference type="NCBI Taxonomy" id="182803"/>
    <lineage>
        <taxon>Eukaryota</taxon>
        <taxon>Metazoa</taxon>
        <taxon>Ecdysozoa</taxon>
        <taxon>Arthropoda</taxon>
        <taxon>Chelicerata</taxon>
        <taxon>Arachnida</taxon>
        <taxon>Araneae</taxon>
        <taxon>Araneomorphae</taxon>
        <taxon>Entelegynae</taxon>
        <taxon>Araneoidea</taxon>
        <taxon>Araneidae</taxon>
        <taxon>Araneus</taxon>
    </lineage>
</organism>
<comment type="caution">
    <text evidence="1">The sequence shown here is derived from an EMBL/GenBank/DDBJ whole genome shotgun (WGS) entry which is preliminary data.</text>
</comment>
<dbReference type="Proteomes" id="UP000499080">
    <property type="component" value="Unassembled WGS sequence"/>
</dbReference>
<protein>
    <submittedName>
        <fullName evidence="1">Uncharacterized protein</fullName>
    </submittedName>
</protein>
<gene>
    <name evidence="1" type="ORF">AVEN_248483_1</name>
</gene>
<dbReference type="OrthoDB" id="6617542at2759"/>
<evidence type="ECO:0000313" key="2">
    <source>
        <dbReference type="Proteomes" id="UP000499080"/>
    </source>
</evidence>